<keyword evidence="2" id="KW-1185">Reference proteome</keyword>
<proteinExistence type="predicted"/>
<reference evidence="1" key="1">
    <citation type="submission" date="2023-07" db="EMBL/GenBank/DDBJ databases">
        <title>Black Yeasts Isolated from many extreme environments.</title>
        <authorList>
            <person name="Coleine C."/>
            <person name="Stajich J.E."/>
            <person name="Selbmann L."/>
        </authorList>
    </citation>
    <scope>NUCLEOTIDE SEQUENCE</scope>
    <source>
        <strain evidence="1">CCFEE 5714</strain>
    </source>
</reference>
<evidence type="ECO:0000313" key="1">
    <source>
        <dbReference type="EMBL" id="KAK3721737.1"/>
    </source>
</evidence>
<name>A0ACC3NRM9_9PEZI</name>
<evidence type="ECO:0000313" key="2">
    <source>
        <dbReference type="Proteomes" id="UP001281147"/>
    </source>
</evidence>
<sequence length="675" mass="74800">MSDTCYYNNEPADSKYNDAPVTYMSAQSTPSATPNRSFSPAPRRSAQLGPSTLPRRPGLSPRTSSLSVGSLYGSTESLPATARVPNGSSLKHELGSSPTLDVPDPVEVLQSILGPLAGPEGADAVSDRPSALVEDIDFGELSLEDYVNVSTIGAPYLPEAPVVEDFEKEKDRFTDLHNSILACDEVLRSVETYLTSFQADLANVSTEIESLQNRSSELNNKLQNRRAVEKVLGPEVEAITIAPAVVRKITEGAVDESWVKALEELEKRSRAIDNKTKEGKDIKAAQDVRPFIEDVSNKAIERIRDYVVYQIKALRSPNINAQVIQHDSFLRFKEVFAFLAKRQPDLAENISQAYINTMRWYYFSHFTRYKSALDKLNIHAIDQNDTIAAESGTKRGGKGAPHDVFSIGRRLDVLRTSNDAAMPSFAAEENKGAHYLEAPFRAFNLALVDNACAEYSFLTEFFSKQPFQTTNRRFNEVFQPVFELGKALTKQLIENSLDALGILTCVRLNQHFAFELQRRKVPVAEGYINSTNMLLWPRFQLVIDSHCDSIRKATSALSGKPAGSALSLTSSPSAGQTTAPHPLTQRFANFLQSILALSSEAGDDEPVSNSVGRLRNDFEAFLAKLSKGISEARKRQRFLYNNYSLVCTIIAETEGKLADELKGFYLERREALDIE</sequence>
<organism evidence="1 2">
    <name type="scientific">Vermiconidia calcicola</name>
    <dbReference type="NCBI Taxonomy" id="1690605"/>
    <lineage>
        <taxon>Eukaryota</taxon>
        <taxon>Fungi</taxon>
        <taxon>Dikarya</taxon>
        <taxon>Ascomycota</taxon>
        <taxon>Pezizomycotina</taxon>
        <taxon>Dothideomycetes</taxon>
        <taxon>Dothideomycetidae</taxon>
        <taxon>Mycosphaerellales</taxon>
        <taxon>Extremaceae</taxon>
        <taxon>Vermiconidia</taxon>
    </lineage>
</organism>
<dbReference type="Proteomes" id="UP001281147">
    <property type="component" value="Unassembled WGS sequence"/>
</dbReference>
<accession>A0ACC3NRM9</accession>
<protein>
    <submittedName>
        <fullName evidence="1">Vacuolar protein sorting-associated protein 52</fullName>
    </submittedName>
</protein>
<comment type="caution">
    <text evidence="1">The sequence shown here is derived from an EMBL/GenBank/DDBJ whole genome shotgun (WGS) entry which is preliminary data.</text>
</comment>
<dbReference type="EMBL" id="JAUTXU010000016">
    <property type="protein sequence ID" value="KAK3721737.1"/>
    <property type="molecule type" value="Genomic_DNA"/>
</dbReference>
<gene>
    <name evidence="1" type="primary">VPS52_1</name>
    <name evidence="1" type="ORF">LTR37_002902</name>
</gene>